<evidence type="ECO:0000256" key="11">
    <source>
        <dbReference type="RuleBase" id="RU003357"/>
    </source>
</evidence>
<keyword evidence="7 10" id="KW-0472">Membrane</keyword>
<dbReference type="CDD" id="cd01347">
    <property type="entry name" value="ligand_gated_channel"/>
    <property type="match status" value="1"/>
</dbReference>
<keyword evidence="4 10" id="KW-0812">Transmembrane</keyword>
<dbReference type="InterPro" id="IPR012910">
    <property type="entry name" value="Plug_dom"/>
</dbReference>
<evidence type="ECO:0000256" key="8">
    <source>
        <dbReference type="ARBA" id="ARBA00023170"/>
    </source>
</evidence>
<keyword evidence="8 15" id="KW-0675">Receptor</keyword>
<keyword evidence="9 10" id="KW-0998">Cell outer membrane</keyword>
<evidence type="ECO:0000256" key="5">
    <source>
        <dbReference type="ARBA" id="ARBA00022729"/>
    </source>
</evidence>
<keyword evidence="5 12" id="KW-0732">Signal</keyword>
<evidence type="ECO:0000256" key="4">
    <source>
        <dbReference type="ARBA" id="ARBA00022692"/>
    </source>
</evidence>
<dbReference type="EMBL" id="JAUGQQ010000004">
    <property type="protein sequence ID" value="MDN3724258.1"/>
    <property type="molecule type" value="Genomic_DNA"/>
</dbReference>
<keyword evidence="3 10" id="KW-1134">Transmembrane beta strand</keyword>
<evidence type="ECO:0000256" key="10">
    <source>
        <dbReference type="PROSITE-ProRule" id="PRU01360"/>
    </source>
</evidence>
<evidence type="ECO:0000313" key="16">
    <source>
        <dbReference type="Proteomes" id="UP001244787"/>
    </source>
</evidence>
<dbReference type="PANTHER" id="PTHR30069:SF29">
    <property type="entry name" value="HEMOGLOBIN AND HEMOGLOBIN-HAPTOGLOBIN-BINDING PROTEIN 1-RELATED"/>
    <property type="match status" value="1"/>
</dbReference>
<dbReference type="InterPro" id="IPR036942">
    <property type="entry name" value="Beta-barrel_TonB_sf"/>
</dbReference>
<evidence type="ECO:0000256" key="12">
    <source>
        <dbReference type="SAM" id="SignalP"/>
    </source>
</evidence>
<dbReference type="Pfam" id="PF07715">
    <property type="entry name" value="Plug"/>
    <property type="match status" value="1"/>
</dbReference>
<dbReference type="PROSITE" id="PS01156">
    <property type="entry name" value="TONB_DEPENDENT_REC_2"/>
    <property type="match status" value="1"/>
</dbReference>
<dbReference type="Proteomes" id="UP001244787">
    <property type="component" value="Unassembled WGS sequence"/>
</dbReference>
<accession>A0ABT8DH36</accession>
<evidence type="ECO:0000256" key="9">
    <source>
        <dbReference type="ARBA" id="ARBA00023237"/>
    </source>
</evidence>
<dbReference type="InterPro" id="IPR039426">
    <property type="entry name" value="TonB-dep_rcpt-like"/>
</dbReference>
<name>A0ABT8DH36_9FLAO</name>
<evidence type="ECO:0000256" key="3">
    <source>
        <dbReference type="ARBA" id="ARBA00022452"/>
    </source>
</evidence>
<dbReference type="PANTHER" id="PTHR30069">
    <property type="entry name" value="TONB-DEPENDENT OUTER MEMBRANE RECEPTOR"/>
    <property type="match status" value="1"/>
</dbReference>
<dbReference type="InterPro" id="IPR000531">
    <property type="entry name" value="Beta-barrel_TonB"/>
</dbReference>
<sequence length="801" mass="89780">MKKIFIIWILFGFMGTAYSQTVTITEQGTNEPIELVTLANIKTNLYATTNVKGQADISAFRDVERIEIRSLGYKTIVKSYVELESEGFSVTLETTNLNLEEVVISGSRWRQSSDDVPSKIISISAKDVALQNPQTAADLLGISGEVFIQKSQQGGGSPMIRGFATSRLLYSVDGVRMNTAIFRSGNLQNVINLDPFAIENTEVLFGPGSVIYGSDAIGGVMSFQTLTPQFSLSEKPFISGKATARYASANNEKTGHFDVNLGFKKWAFVTSISSWDYDNLRQGSHGPEDYIKDYYVQRQDSTDVVITQDDKLLQIPSAYSQINMMQKIRFQPNENWDFQYGFHFSETSPYGRYDRHNRVRNGTARYAEWSYGPQIWMMNNLNINYMANNRVFDQMSLRLAHQWFEESRIDRNFNKSERNTQSEEVGAYSVNLDFMKATGERNTLFYGAEYVLNDVDSDGELTDITTGISKVGPARYPQSKWQSMAAYVTDEFKVADNFTLSAGARYNLVLLDSEFDTTFYPFPFSEAKLNNGALTGSIGGVYRPSDTWVISANLGSAFRAPNVDDVGKVFDSEPGNVVVPNPDLKPEYAYNADLGFAKVFGNIVKLDVTGYYTHLKDAMVRRDYTLNGQDSIMYQGEMSQVQAIQNAAVAHVYGVQAGVEVKLPQGFGFSTDVNFQKGEEELDNGDTSPSRHASPFFGVSRLNYNANKLSMELNVNFQAKRDFDDLPEEEKDKTEIYALDENGNPYAPSWHTLNFKALYRLTDTFDISGGIENLTDQRYRPYSSGLSGAGRNFILALTAHF</sequence>
<feature type="domain" description="TonB-dependent receptor plug" evidence="14">
    <location>
        <begin position="114"/>
        <end position="220"/>
    </location>
</feature>
<dbReference type="Gene3D" id="2.170.130.10">
    <property type="entry name" value="TonB-dependent receptor, plug domain"/>
    <property type="match status" value="1"/>
</dbReference>
<dbReference type="Pfam" id="PF00593">
    <property type="entry name" value="TonB_dep_Rec_b-barrel"/>
    <property type="match status" value="1"/>
</dbReference>
<keyword evidence="16" id="KW-1185">Reference proteome</keyword>
<keyword evidence="6 11" id="KW-0798">TonB box</keyword>
<gene>
    <name evidence="15" type="ORF">QRD02_07675</name>
</gene>
<comment type="subcellular location">
    <subcellularLocation>
        <location evidence="1 10">Cell outer membrane</location>
        <topology evidence="1 10">Multi-pass membrane protein</topology>
    </subcellularLocation>
</comment>
<dbReference type="InterPro" id="IPR010917">
    <property type="entry name" value="TonB_rcpt_CS"/>
</dbReference>
<feature type="chain" id="PRO_5045172872" evidence="12">
    <location>
        <begin position="20"/>
        <end position="801"/>
    </location>
</feature>
<evidence type="ECO:0000259" key="13">
    <source>
        <dbReference type="Pfam" id="PF00593"/>
    </source>
</evidence>
<evidence type="ECO:0000256" key="7">
    <source>
        <dbReference type="ARBA" id="ARBA00023136"/>
    </source>
</evidence>
<dbReference type="PROSITE" id="PS52016">
    <property type="entry name" value="TONB_DEPENDENT_REC_3"/>
    <property type="match status" value="1"/>
</dbReference>
<comment type="similarity">
    <text evidence="10 11">Belongs to the TonB-dependent receptor family.</text>
</comment>
<proteinExistence type="inferred from homology"/>
<dbReference type="Gene3D" id="2.40.170.20">
    <property type="entry name" value="TonB-dependent receptor, beta-barrel domain"/>
    <property type="match status" value="1"/>
</dbReference>
<organism evidence="15 16">
    <name type="scientific">Aequorivita aurantiaca</name>
    <dbReference type="NCBI Taxonomy" id="3053356"/>
    <lineage>
        <taxon>Bacteria</taxon>
        <taxon>Pseudomonadati</taxon>
        <taxon>Bacteroidota</taxon>
        <taxon>Flavobacteriia</taxon>
        <taxon>Flavobacteriales</taxon>
        <taxon>Flavobacteriaceae</taxon>
        <taxon>Aequorivita</taxon>
    </lineage>
</organism>
<evidence type="ECO:0000256" key="2">
    <source>
        <dbReference type="ARBA" id="ARBA00022448"/>
    </source>
</evidence>
<dbReference type="SUPFAM" id="SSF56935">
    <property type="entry name" value="Porins"/>
    <property type="match status" value="1"/>
</dbReference>
<keyword evidence="2 10" id="KW-0813">Transport</keyword>
<evidence type="ECO:0000259" key="14">
    <source>
        <dbReference type="Pfam" id="PF07715"/>
    </source>
</evidence>
<evidence type="ECO:0000256" key="6">
    <source>
        <dbReference type="ARBA" id="ARBA00023077"/>
    </source>
</evidence>
<protein>
    <submittedName>
        <fullName evidence="15">TonB-dependent receptor</fullName>
    </submittedName>
</protein>
<comment type="caution">
    <text evidence="15">The sequence shown here is derived from an EMBL/GenBank/DDBJ whole genome shotgun (WGS) entry which is preliminary data.</text>
</comment>
<evidence type="ECO:0000256" key="1">
    <source>
        <dbReference type="ARBA" id="ARBA00004571"/>
    </source>
</evidence>
<feature type="signal peptide" evidence="12">
    <location>
        <begin position="1"/>
        <end position="19"/>
    </location>
</feature>
<reference evidence="15 16" key="1">
    <citation type="submission" date="2023-06" db="EMBL/GenBank/DDBJ databases">
        <authorList>
            <person name="Ye Y.-Q."/>
            <person name="Du Z.-J."/>
        </authorList>
    </citation>
    <scope>NUCLEOTIDE SEQUENCE [LARGE SCALE GENOMIC DNA]</scope>
    <source>
        <strain evidence="15 16">SDUM287046</strain>
    </source>
</reference>
<feature type="domain" description="TonB-dependent receptor-like beta-barrel" evidence="13">
    <location>
        <begin position="330"/>
        <end position="774"/>
    </location>
</feature>
<dbReference type="InterPro" id="IPR037066">
    <property type="entry name" value="Plug_dom_sf"/>
</dbReference>
<evidence type="ECO:0000313" key="15">
    <source>
        <dbReference type="EMBL" id="MDN3724258.1"/>
    </source>
</evidence>
<dbReference type="RefSeq" id="WP_290254355.1">
    <property type="nucleotide sequence ID" value="NZ_JAUGQQ010000004.1"/>
</dbReference>